<feature type="chain" id="PRO_5004907749" description="Lipocalin-like domain-containing protein" evidence="1">
    <location>
        <begin position="18"/>
        <end position="168"/>
    </location>
</feature>
<evidence type="ECO:0000313" key="3">
    <source>
        <dbReference type="Proteomes" id="UP000019423"/>
    </source>
</evidence>
<dbReference type="RefSeq" id="WP_044000351.1">
    <property type="nucleotide sequence ID" value="NZ_CP007144.1"/>
</dbReference>
<keyword evidence="3" id="KW-1185">Reference proteome</keyword>
<evidence type="ECO:0008006" key="4">
    <source>
        <dbReference type="Google" id="ProtNLM"/>
    </source>
</evidence>
<keyword evidence="1" id="KW-0732">Signal</keyword>
<reference evidence="2 3" key="1">
    <citation type="submission" date="2014-01" db="EMBL/GenBank/DDBJ databases">
        <title>Complete sequence of plasmid1 of ionizing-radiation resistance bacterium Hymenobacter swuensis DY53.</title>
        <authorList>
            <person name="Jung J.-H."/>
            <person name="Jeong S.-W."/>
            <person name="Joe M.-H."/>
            <person name="Cho y.-j."/>
            <person name="Kim M.-K."/>
            <person name="Lim S.-Y."/>
        </authorList>
    </citation>
    <scope>NUCLEOTIDE SEQUENCE [LARGE SCALE GENOMIC DNA]</scope>
    <source>
        <strain evidence="2 3">DY53</strain>
        <plasmid evidence="2 3">pHsw1</plasmid>
    </source>
</reference>
<protein>
    <recommendedName>
        <fullName evidence="4">Lipocalin-like domain-containing protein</fullName>
    </recommendedName>
</protein>
<sequence>MRLLLFAFYLGSILLDAFLSCSGSGTPAPEKSMRFTLDGTEYDASANLSGRTRNDSIMVGTYAPQSAPAPSLGIDLRFPKAVGTYNLAVPAAGSATLTTYVYGANTQSTVTEKYYAGTKAGTVYGSGTVTVDSYTEGTVTGTFSFTAQHLGSGVTKIISGGRFSVQVQ</sequence>
<accession>W8EQL5</accession>
<organism evidence="2 3">
    <name type="scientific">Hymenobacter swuensis DY53</name>
    <dbReference type="NCBI Taxonomy" id="1227739"/>
    <lineage>
        <taxon>Bacteria</taxon>
        <taxon>Pseudomonadati</taxon>
        <taxon>Bacteroidota</taxon>
        <taxon>Cytophagia</taxon>
        <taxon>Cytophagales</taxon>
        <taxon>Hymenobacteraceae</taxon>
        <taxon>Hymenobacter</taxon>
    </lineage>
</organism>
<proteinExistence type="predicted"/>
<keyword evidence="2" id="KW-0614">Plasmid</keyword>
<dbReference type="KEGG" id="hsw:Hsw_PA0086"/>
<geneLocation type="plasmid" evidence="2 3">
    <name>pHsw1</name>
</geneLocation>
<dbReference type="PATRIC" id="fig|1227739.3.peg.117"/>
<evidence type="ECO:0000313" key="2">
    <source>
        <dbReference type="EMBL" id="AHJ95419.1"/>
    </source>
</evidence>
<feature type="signal peptide" evidence="1">
    <location>
        <begin position="1"/>
        <end position="17"/>
    </location>
</feature>
<name>W8EQL5_9BACT</name>
<dbReference type="EMBL" id="CP007144">
    <property type="protein sequence ID" value="AHJ95419.1"/>
    <property type="molecule type" value="Genomic_DNA"/>
</dbReference>
<dbReference type="AlphaFoldDB" id="W8EQL5"/>
<evidence type="ECO:0000256" key="1">
    <source>
        <dbReference type="SAM" id="SignalP"/>
    </source>
</evidence>
<dbReference type="Proteomes" id="UP000019423">
    <property type="component" value="Plasmid pHsw1"/>
</dbReference>
<dbReference type="HOGENOM" id="CLU_1584244_0_0_10"/>
<gene>
    <name evidence="2" type="ORF">Hsw_PA0086</name>
</gene>